<keyword evidence="1" id="KW-0378">Hydrolase</keyword>
<evidence type="ECO:0000313" key="1">
    <source>
        <dbReference type="EMBL" id="MFJ1337874.1"/>
    </source>
</evidence>
<accession>A0ACC7LTE0</accession>
<organism evidence="1 2">
    <name type="scientific">Pseudomonas caricapapayae</name>
    <dbReference type="NCBI Taxonomy" id="46678"/>
    <lineage>
        <taxon>Bacteria</taxon>
        <taxon>Pseudomonadati</taxon>
        <taxon>Pseudomonadota</taxon>
        <taxon>Gammaproteobacteria</taxon>
        <taxon>Pseudomonadales</taxon>
        <taxon>Pseudomonadaceae</taxon>
        <taxon>Pseudomonas</taxon>
    </lineage>
</organism>
<name>A0ACC7LTE0_9PSED</name>
<evidence type="ECO:0000313" key="2">
    <source>
        <dbReference type="Proteomes" id="UP001615411"/>
    </source>
</evidence>
<proteinExistence type="predicted"/>
<sequence>MCNRNPYHCIIPPCITEHLARSDDPEIRARAIANLKASATFRATRLSSRAMPTLMVSMSPDKNRNRLVYSANGTAELPGKLVRSEGQDETSDAAVNEAYHGAGATYDFYHELFGRNSLDDNGMSLVSTVHVAEWNYRDQRYEPLDNAFWNGEQMAYGDGDGLWSQRFTGSLEVIAHELTHGVQAFTSNLTYYGQSGALNEHFADVLGVLVRQWKNAETAESANWVIGAQVLVPAATRRGIRDMEFPGTAYTDDPYIGSDQQVGHMRQYRDTDEDNGGVHYNSGIPNKAFVLVAKALGGNAWEVAGRIWYQTMLQLSSNSRFEDCARVSVQIAGQYGAHVKKAVRAAWKQVGITV</sequence>
<dbReference type="EC" id="3.4.24.-" evidence="1"/>
<protein>
    <submittedName>
        <fullName evidence="1">M4 family metallopeptidase</fullName>
        <ecNumber evidence="1">3.4.24.-</ecNumber>
    </submittedName>
</protein>
<dbReference type="EMBL" id="JBIUGF010000015">
    <property type="protein sequence ID" value="MFJ1337874.1"/>
    <property type="molecule type" value="Genomic_DNA"/>
</dbReference>
<dbReference type="Proteomes" id="UP001615411">
    <property type="component" value="Unassembled WGS sequence"/>
</dbReference>
<keyword evidence="2" id="KW-1185">Reference proteome</keyword>
<comment type="caution">
    <text evidence="1">The sequence shown here is derived from an EMBL/GenBank/DDBJ whole genome shotgun (WGS) entry which is preliminary data.</text>
</comment>
<gene>
    <name evidence="1" type="ORF">ACIKP7_06995</name>
</gene>
<reference evidence="1" key="1">
    <citation type="submission" date="2024-10" db="EMBL/GenBank/DDBJ databases">
        <title>Aeromonas and Pseudomonas from the Cagarras Archipelago, Rio de Janeiro, Brazil.</title>
        <authorList>
            <person name="Canellas A.L.B."/>
            <person name="Laport M.S."/>
        </authorList>
    </citation>
    <scope>NUCLEOTIDE SEQUENCE</scope>
    <source>
        <strain evidence="1">ACP-7</strain>
    </source>
</reference>